<organism evidence="1 2">
    <name type="scientific">Pleurodeles waltl</name>
    <name type="common">Iberian ribbed newt</name>
    <dbReference type="NCBI Taxonomy" id="8319"/>
    <lineage>
        <taxon>Eukaryota</taxon>
        <taxon>Metazoa</taxon>
        <taxon>Chordata</taxon>
        <taxon>Craniata</taxon>
        <taxon>Vertebrata</taxon>
        <taxon>Euteleostomi</taxon>
        <taxon>Amphibia</taxon>
        <taxon>Batrachia</taxon>
        <taxon>Caudata</taxon>
        <taxon>Salamandroidea</taxon>
        <taxon>Salamandridae</taxon>
        <taxon>Pleurodelinae</taxon>
        <taxon>Pleurodeles</taxon>
    </lineage>
</organism>
<dbReference type="AlphaFoldDB" id="A0AAV7SC45"/>
<evidence type="ECO:0000313" key="2">
    <source>
        <dbReference type="Proteomes" id="UP001066276"/>
    </source>
</evidence>
<accession>A0AAV7SC45</accession>
<comment type="caution">
    <text evidence="1">The sequence shown here is derived from an EMBL/GenBank/DDBJ whole genome shotgun (WGS) entry which is preliminary data.</text>
</comment>
<dbReference type="EMBL" id="JANPWB010000008">
    <property type="protein sequence ID" value="KAJ1160638.1"/>
    <property type="molecule type" value="Genomic_DNA"/>
</dbReference>
<dbReference type="Proteomes" id="UP001066276">
    <property type="component" value="Chromosome 4_2"/>
</dbReference>
<reference evidence="1" key="1">
    <citation type="journal article" date="2022" name="bioRxiv">
        <title>Sequencing and chromosome-scale assembly of the giantPleurodeles waltlgenome.</title>
        <authorList>
            <person name="Brown T."/>
            <person name="Elewa A."/>
            <person name="Iarovenko S."/>
            <person name="Subramanian E."/>
            <person name="Araus A.J."/>
            <person name="Petzold A."/>
            <person name="Susuki M."/>
            <person name="Suzuki K.-i.T."/>
            <person name="Hayashi T."/>
            <person name="Toyoda A."/>
            <person name="Oliveira C."/>
            <person name="Osipova E."/>
            <person name="Leigh N.D."/>
            <person name="Simon A."/>
            <person name="Yun M.H."/>
        </authorList>
    </citation>
    <scope>NUCLEOTIDE SEQUENCE</scope>
    <source>
        <strain evidence="1">20211129_DDA</strain>
        <tissue evidence="1">Liver</tissue>
    </source>
</reference>
<protein>
    <submittedName>
        <fullName evidence="1">Uncharacterized protein</fullName>
    </submittedName>
</protein>
<proteinExistence type="predicted"/>
<name>A0AAV7SC45_PLEWA</name>
<sequence length="137" mass="15157">MATRCFIIGFGDAGKGVNGRAENLGVNIGIIEGISSFGEWIVDIESTVWMEGMGEEQKVKECLDVDGDVFDIDWRFFDIDDGMDGNLHLYDVNIFASDPQSLDLELLNIVGVTNLQRSITSDNPSFCSKHLSAVDRY</sequence>
<keyword evidence="2" id="KW-1185">Reference proteome</keyword>
<evidence type="ECO:0000313" key="1">
    <source>
        <dbReference type="EMBL" id="KAJ1160638.1"/>
    </source>
</evidence>
<gene>
    <name evidence="1" type="ORF">NDU88_001133</name>
</gene>